<dbReference type="EMBL" id="PEBX01000001">
    <property type="protein sequence ID" value="PTQ57941.1"/>
    <property type="molecule type" value="Genomic_DNA"/>
</dbReference>
<feature type="transmembrane region" description="Helical" evidence="1">
    <location>
        <begin position="31"/>
        <end position="47"/>
    </location>
</feature>
<proteinExistence type="predicted"/>
<evidence type="ECO:0000313" key="2">
    <source>
        <dbReference type="EMBL" id="PTQ57941.1"/>
    </source>
</evidence>
<organism evidence="2 3">
    <name type="scientific">Candidatus Carbonibacillus altaicus</name>
    <dbReference type="NCBI Taxonomy" id="2163959"/>
    <lineage>
        <taxon>Bacteria</taxon>
        <taxon>Bacillati</taxon>
        <taxon>Bacillota</taxon>
        <taxon>Bacilli</taxon>
        <taxon>Bacillales</taxon>
        <taxon>Candidatus Carbonibacillus</taxon>
    </lineage>
</organism>
<accession>A0A2R6Y5J1</accession>
<protein>
    <recommendedName>
        <fullName evidence="4">Holin</fullName>
    </recommendedName>
</protein>
<dbReference type="AlphaFoldDB" id="A0A2R6Y5J1"/>
<feature type="transmembrane region" description="Helical" evidence="1">
    <location>
        <begin position="53"/>
        <end position="74"/>
    </location>
</feature>
<name>A0A2R6Y5J1_9BACL</name>
<evidence type="ECO:0008006" key="4">
    <source>
        <dbReference type="Google" id="ProtNLM"/>
    </source>
</evidence>
<gene>
    <name evidence="2" type="ORF">BSOLF_0452</name>
</gene>
<comment type="caution">
    <text evidence="2">The sequence shown here is derived from an EMBL/GenBank/DDBJ whole genome shotgun (WGS) entry which is preliminary data.</text>
</comment>
<reference evidence="3" key="1">
    <citation type="journal article" date="2018" name="Sci. Rep.">
        <title>Lignite coal burning seam in the remote Altai Mountains harbors a hydrogen-driven thermophilic microbial community.</title>
        <authorList>
            <person name="Kadnikov V.V."/>
            <person name="Mardanov A.V."/>
            <person name="Ivasenko D.A."/>
            <person name="Antsiferov D.V."/>
            <person name="Beletsky A.V."/>
            <person name="Karnachuk O.V."/>
            <person name="Ravin N.V."/>
        </authorList>
    </citation>
    <scope>NUCLEOTIDE SEQUENCE [LARGE SCALE GENOMIC DNA]</scope>
</reference>
<keyword evidence="1" id="KW-1133">Transmembrane helix</keyword>
<evidence type="ECO:0000256" key="1">
    <source>
        <dbReference type="SAM" id="Phobius"/>
    </source>
</evidence>
<evidence type="ECO:0000313" key="3">
    <source>
        <dbReference type="Proteomes" id="UP000244338"/>
    </source>
</evidence>
<sequence length="96" mass="10674">METDLALEWVPVIMALVTLTKRFFPSEWAPLYSIAYGLLISFLLAWSDHFMQTAGSIILQGIVLGLIASGFYSIPGVKKYEAILPQKNNSPPRSKT</sequence>
<keyword evidence="1" id="KW-0472">Membrane</keyword>
<keyword evidence="1" id="KW-0812">Transmembrane</keyword>
<dbReference type="Proteomes" id="UP000244338">
    <property type="component" value="Unassembled WGS sequence"/>
</dbReference>